<name>A0A1G2PWL0_9BACT</name>
<dbReference type="EMBL" id="MHSW01000005">
    <property type="protein sequence ID" value="OHA52710.1"/>
    <property type="molecule type" value="Genomic_DNA"/>
</dbReference>
<gene>
    <name evidence="2" type="ORF">A3A97_01035</name>
</gene>
<organism evidence="2 3">
    <name type="scientific">Candidatus Terrybacteria bacterium RIFCSPLOWO2_01_FULL_40_23</name>
    <dbReference type="NCBI Taxonomy" id="1802366"/>
    <lineage>
        <taxon>Bacteria</taxon>
        <taxon>Candidatus Terryibacteriota</taxon>
    </lineage>
</organism>
<keyword evidence="1" id="KW-0472">Membrane</keyword>
<feature type="transmembrane region" description="Helical" evidence="1">
    <location>
        <begin position="71"/>
        <end position="89"/>
    </location>
</feature>
<protein>
    <submittedName>
        <fullName evidence="2">Uncharacterized protein</fullName>
    </submittedName>
</protein>
<feature type="transmembrane region" description="Helical" evidence="1">
    <location>
        <begin position="38"/>
        <end position="59"/>
    </location>
</feature>
<accession>A0A1G2PWL0</accession>
<feature type="transmembrane region" description="Helical" evidence="1">
    <location>
        <begin position="9"/>
        <end position="32"/>
    </location>
</feature>
<keyword evidence="1" id="KW-0812">Transmembrane</keyword>
<evidence type="ECO:0000313" key="2">
    <source>
        <dbReference type="EMBL" id="OHA52710.1"/>
    </source>
</evidence>
<comment type="caution">
    <text evidence="2">The sequence shown here is derived from an EMBL/GenBank/DDBJ whole genome shotgun (WGS) entry which is preliminary data.</text>
</comment>
<keyword evidence="1" id="KW-1133">Transmembrane helix</keyword>
<sequence length="125" mass="14280">MLKTFLKAFILALIFAYPAAIIFNIGIAIGSIGANIAGIPWLAIPFGFFFSFPFFLGFLGFRRFGFHNRKFIFFVGITVIFFNLIWFWLDALVGLFVVSLAFFIVFLGMSFGWLVKRISRKQKAI</sequence>
<evidence type="ECO:0000313" key="3">
    <source>
        <dbReference type="Proteomes" id="UP000176951"/>
    </source>
</evidence>
<reference evidence="2 3" key="1">
    <citation type="journal article" date="2016" name="Nat. Commun.">
        <title>Thousands of microbial genomes shed light on interconnected biogeochemical processes in an aquifer system.</title>
        <authorList>
            <person name="Anantharaman K."/>
            <person name="Brown C.T."/>
            <person name="Hug L.A."/>
            <person name="Sharon I."/>
            <person name="Castelle C.J."/>
            <person name="Probst A.J."/>
            <person name="Thomas B.C."/>
            <person name="Singh A."/>
            <person name="Wilkins M.J."/>
            <person name="Karaoz U."/>
            <person name="Brodie E.L."/>
            <person name="Williams K.H."/>
            <person name="Hubbard S.S."/>
            <person name="Banfield J.F."/>
        </authorList>
    </citation>
    <scope>NUCLEOTIDE SEQUENCE [LARGE SCALE GENOMIC DNA]</scope>
</reference>
<evidence type="ECO:0000256" key="1">
    <source>
        <dbReference type="SAM" id="Phobius"/>
    </source>
</evidence>
<feature type="transmembrane region" description="Helical" evidence="1">
    <location>
        <begin position="95"/>
        <end position="115"/>
    </location>
</feature>
<dbReference type="Proteomes" id="UP000176951">
    <property type="component" value="Unassembled WGS sequence"/>
</dbReference>
<proteinExistence type="predicted"/>
<dbReference type="AlphaFoldDB" id="A0A1G2PWL0"/>